<gene>
    <name evidence="2" type="ORF">BJG266_LOCUS2562</name>
    <name evidence="3" type="ORF">QVE165_LOCUS7790</name>
    <name evidence="1" type="ORF">QVE165_LOCUS914</name>
</gene>
<reference evidence="2" key="1">
    <citation type="submission" date="2021-02" db="EMBL/GenBank/DDBJ databases">
        <authorList>
            <person name="Nowell W R."/>
        </authorList>
    </citation>
    <scope>NUCLEOTIDE SEQUENCE</scope>
</reference>
<dbReference type="Proteomes" id="UP000663877">
    <property type="component" value="Unassembled WGS sequence"/>
</dbReference>
<sequence length="78" mass="9135">MIMGVNQRVKLTGDVQHLANERTVFSFSTRFYRLVQYLNGIKLTSQYSNGILHFQIVQSIHLQCYPRPNGYLMRLISE</sequence>
<dbReference type="AlphaFoldDB" id="A0A813PMK5"/>
<evidence type="ECO:0000313" key="4">
    <source>
        <dbReference type="Proteomes" id="UP000663832"/>
    </source>
</evidence>
<dbReference type="Proteomes" id="UP000663832">
    <property type="component" value="Unassembled WGS sequence"/>
</dbReference>
<comment type="caution">
    <text evidence="2">The sequence shown here is derived from an EMBL/GenBank/DDBJ whole genome shotgun (WGS) entry which is preliminary data.</text>
</comment>
<protein>
    <submittedName>
        <fullName evidence="2">Uncharacterized protein</fullName>
    </submittedName>
</protein>
<dbReference type="EMBL" id="CAJNOM010000003">
    <property type="protein sequence ID" value="CAF0741313.1"/>
    <property type="molecule type" value="Genomic_DNA"/>
</dbReference>
<dbReference type="EMBL" id="CAJNOM010000034">
    <property type="protein sequence ID" value="CAF0869053.1"/>
    <property type="molecule type" value="Genomic_DNA"/>
</dbReference>
<evidence type="ECO:0000313" key="3">
    <source>
        <dbReference type="EMBL" id="CAF0869053.1"/>
    </source>
</evidence>
<proteinExistence type="predicted"/>
<evidence type="ECO:0000313" key="5">
    <source>
        <dbReference type="Proteomes" id="UP000663877"/>
    </source>
</evidence>
<keyword evidence="4" id="KW-1185">Reference proteome</keyword>
<evidence type="ECO:0000313" key="2">
    <source>
        <dbReference type="EMBL" id="CAF0753051.1"/>
    </source>
</evidence>
<name>A0A813PMK5_9BILA</name>
<accession>A0A813PMK5</accession>
<dbReference type="EMBL" id="CAJNOI010000006">
    <property type="protein sequence ID" value="CAF0753051.1"/>
    <property type="molecule type" value="Genomic_DNA"/>
</dbReference>
<organism evidence="2 5">
    <name type="scientific">Adineta steineri</name>
    <dbReference type="NCBI Taxonomy" id="433720"/>
    <lineage>
        <taxon>Eukaryota</taxon>
        <taxon>Metazoa</taxon>
        <taxon>Spiralia</taxon>
        <taxon>Gnathifera</taxon>
        <taxon>Rotifera</taxon>
        <taxon>Eurotatoria</taxon>
        <taxon>Bdelloidea</taxon>
        <taxon>Adinetida</taxon>
        <taxon>Adinetidae</taxon>
        <taxon>Adineta</taxon>
    </lineage>
</organism>
<evidence type="ECO:0000313" key="1">
    <source>
        <dbReference type="EMBL" id="CAF0741313.1"/>
    </source>
</evidence>